<evidence type="ECO:0000256" key="2">
    <source>
        <dbReference type="ARBA" id="ARBA00022679"/>
    </source>
</evidence>
<dbReference type="InterPro" id="IPR036888">
    <property type="entry name" value="DNA_integrity_DisA_N_sf"/>
</dbReference>
<dbReference type="PANTHER" id="PTHR34185:SF1">
    <property type="entry name" value="DIADENYLATE CYCLASE"/>
    <property type="match status" value="1"/>
</dbReference>
<dbReference type="GO" id="GO:0106408">
    <property type="term" value="F:diadenylate cyclase activity"/>
    <property type="evidence" value="ECO:0007669"/>
    <property type="project" value="UniProtKB-EC"/>
</dbReference>
<evidence type="ECO:0000313" key="8">
    <source>
        <dbReference type="Proteomes" id="UP000324233"/>
    </source>
</evidence>
<dbReference type="AlphaFoldDB" id="A0A5B9W848"/>
<keyword evidence="3" id="KW-0548">Nucleotidyltransferase</keyword>
<dbReference type="PROSITE" id="PS51794">
    <property type="entry name" value="DAC"/>
    <property type="match status" value="1"/>
</dbReference>
<dbReference type="OrthoDB" id="9775217at2"/>
<sequence>MTGPLKILSRSMVRHSHAIAREVGARVIMVHADVIVEGGELQALVEDVNFRVILVSRKAGFHAPGGLEEMCSVVHIPDIAMTRAGQVKVATLVAAAESLIQAGDRILCLTGIDGSNAIDTMMVLDMGTEIELFTSMAADPLPKDVAPAVFERILTLASELGVEGREGRAVGTLFVVGDHERTLSQSHQLVFNPFHGYPEEERNILDPRLEETIKEFSAIDGAFVVRGDGVVLSAGRYLAPRGKLDEPLPQGLGTRHEAAATVTVTTSALAVCVSQSTGTVSIFKRGRLILDIQKPRGQGTDGL</sequence>
<accession>A0A5B9W848</accession>
<keyword evidence="2" id="KW-0808">Transferase</keyword>
<dbReference type="InterPro" id="IPR014499">
    <property type="entry name" value="DAC_DacZ"/>
</dbReference>
<feature type="domain" description="DAC" evidence="6">
    <location>
        <begin position="134"/>
        <end position="294"/>
    </location>
</feature>
<dbReference type="EMBL" id="CP042997">
    <property type="protein sequence ID" value="QEH36768.1"/>
    <property type="molecule type" value="Genomic_DNA"/>
</dbReference>
<dbReference type="InterPro" id="IPR048544">
    <property type="entry name" value="DacZ_P"/>
</dbReference>
<proteinExistence type="inferred from homology"/>
<gene>
    <name evidence="7" type="ORF">OJF2_53530</name>
</gene>
<keyword evidence="5" id="KW-0067">ATP-binding</keyword>
<dbReference type="GO" id="GO:0005524">
    <property type="term" value="F:ATP binding"/>
    <property type="evidence" value="ECO:0007669"/>
    <property type="project" value="UniProtKB-KW"/>
</dbReference>
<name>A0A5B9W848_9BACT</name>
<organism evidence="7 8">
    <name type="scientific">Aquisphaera giovannonii</name>
    <dbReference type="NCBI Taxonomy" id="406548"/>
    <lineage>
        <taxon>Bacteria</taxon>
        <taxon>Pseudomonadati</taxon>
        <taxon>Planctomycetota</taxon>
        <taxon>Planctomycetia</taxon>
        <taxon>Isosphaerales</taxon>
        <taxon>Isosphaeraceae</taxon>
        <taxon>Aquisphaera</taxon>
    </lineage>
</organism>
<dbReference type="GO" id="GO:0004016">
    <property type="term" value="F:adenylate cyclase activity"/>
    <property type="evidence" value="ECO:0007669"/>
    <property type="project" value="TreeGrafter"/>
</dbReference>
<dbReference type="Pfam" id="PF21755">
    <property type="entry name" value="DacZ_P"/>
    <property type="match status" value="1"/>
</dbReference>
<evidence type="ECO:0000256" key="4">
    <source>
        <dbReference type="ARBA" id="ARBA00022741"/>
    </source>
</evidence>
<dbReference type="SUPFAM" id="SSF143597">
    <property type="entry name" value="YojJ-like"/>
    <property type="match status" value="1"/>
</dbReference>
<dbReference type="PANTHER" id="PTHR34185">
    <property type="entry name" value="DIADENYLATE CYCLASE"/>
    <property type="match status" value="1"/>
</dbReference>
<dbReference type="Gene3D" id="3.40.1700.10">
    <property type="entry name" value="DNA integrity scanning protein, DisA, N-terminal domain"/>
    <property type="match status" value="1"/>
</dbReference>
<evidence type="ECO:0000256" key="5">
    <source>
        <dbReference type="ARBA" id="ARBA00022840"/>
    </source>
</evidence>
<dbReference type="InterPro" id="IPR003390">
    <property type="entry name" value="DNA_integrity_scan_DisA_N"/>
</dbReference>
<comment type="catalytic activity">
    <reaction evidence="1">
        <text>2 ATP = 3',3'-c-di-AMP + 2 diphosphate</text>
        <dbReference type="Rhea" id="RHEA:35655"/>
        <dbReference type="ChEBI" id="CHEBI:30616"/>
        <dbReference type="ChEBI" id="CHEBI:33019"/>
        <dbReference type="ChEBI" id="CHEBI:71500"/>
        <dbReference type="EC" id="2.7.7.85"/>
    </reaction>
</comment>
<evidence type="ECO:0000256" key="3">
    <source>
        <dbReference type="ARBA" id="ARBA00022695"/>
    </source>
</evidence>
<dbReference type="InterPro" id="IPR050338">
    <property type="entry name" value="DisA"/>
</dbReference>
<evidence type="ECO:0000256" key="1">
    <source>
        <dbReference type="ARBA" id="ARBA00000877"/>
    </source>
</evidence>
<dbReference type="HAMAP" id="MF_00840">
    <property type="entry name" value="DacZ"/>
    <property type="match status" value="1"/>
</dbReference>
<dbReference type="RefSeq" id="WP_148596415.1">
    <property type="nucleotide sequence ID" value="NZ_CP042997.1"/>
</dbReference>
<protein>
    <submittedName>
        <fullName evidence="7">DisA bacterial checkpoint controller nucleotide-binding protein</fullName>
    </submittedName>
</protein>
<reference evidence="7 8" key="1">
    <citation type="submission" date="2019-08" db="EMBL/GenBank/DDBJ databases">
        <title>Deep-cultivation of Planctomycetes and their phenomic and genomic characterization uncovers novel biology.</title>
        <authorList>
            <person name="Wiegand S."/>
            <person name="Jogler M."/>
            <person name="Boedeker C."/>
            <person name="Pinto D."/>
            <person name="Vollmers J."/>
            <person name="Rivas-Marin E."/>
            <person name="Kohn T."/>
            <person name="Peeters S.H."/>
            <person name="Heuer A."/>
            <person name="Rast P."/>
            <person name="Oberbeckmann S."/>
            <person name="Bunk B."/>
            <person name="Jeske O."/>
            <person name="Meyerdierks A."/>
            <person name="Storesund J.E."/>
            <person name="Kallscheuer N."/>
            <person name="Luecker S."/>
            <person name="Lage O.M."/>
            <person name="Pohl T."/>
            <person name="Merkel B.J."/>
            <person name="Hornburger P."/>
            <person name="Mueller R.-W."/>
            <person name="Bruemmer F."/>
            <person name="Labrenz M."/>
            <person name="Spormann A.M."/>
            <person name="Op den Camp H."/>
            <person name="Overmann J."/>
            <person name="Amann R."/>
            <person name="Jetten M.S.M."/>
            <person name="Mascher T."/>
            <person name="Medema M.H."/>
            <person name="Devos D.P."/>
            <person name="Kaster A.-K."/>
            <person name="Ovreas L."/>
            <person name="Rohde M."/>
            <person name="Galperin M.Y."/>
            <person name="Jogler C."/>
        </authorList>
    </citation>
    <scope>NUCLEOTIDE SEQUENCE [LARGE SCALE GENOMIC DNA]</scope>
    <source>
        <strain evidence="7 8">OJF2</strain>
    </source>
</reference>
<dbReference type="Pfam" id="PF02457">
    <property type="entry name" value="DAC"/>
    <property type="match status" value="1"/>
</dbReference>
<dbReference type="KEGG" id="agv:OJF2_53530"/>
<dbReference type="Proteomes" id="UP000324233">
    <property type="component" value="Chromosome"/>
</dbReference>
<keyword evidence="4" id="KW-0547">Nucleotide-binding</keyword>
<keyword evidence="8" id="KW-1185">Reference proteome</keyword>
<evidence type="ECO:0000259" key="6">
    <source>
        <dbReference type="PROSITE" id="PS51794"/>
    </source>
</evidence>
<evidence type="ECO:0000313" key="7">
    <source>
        <dbReference type="EMBL" id="QEH36768.1"/>
    </source>
</evidence>